<reference evidence="2 3" key="1">
    <citation type="submission" date="2024-02" db="EMBL/GenBank/DDBJ databases">
        <title>High-quality chromosome-scale genome assembly of Pensacola bahiagrass (Paspalum notatum Flugge var. saurae).</title>
        <authorList>
            <person name="Vega J.M."/>
            <person name="Podio M."/>
            <person name="Orjuela J."/>
            <person name="Siena L.A."/>
            <person name="Pessino S.C."/>
            <person name="Combes M.C."/>
            <person name="Mariac C."/>
            <person name="Albertini E."/>
            <person name="Pupilli F."/>
            <person name="Ortiz J.P.A."/>
            <person name="Leblanc O."/>
        </authorList>
    </citation>
    <scope>NUCLEOTIDE SEQUENCE [LARGE SCALE GENOMIC DNA]</scope>
    <source>
        <strain evidence="2">R1</strain>
        <tissue evidence="2">Leaf</tissue>
    </source>
</reference>
<evidence type="ECO:0000313" key="2">
    <source>
        <dbReference type="EMBL" id="WVZ90180.1"/>
    </source>
</evidence>
<gene>
    <name evidence="2" type="ORF">U9M48_036507</name>
</gene>
<feature type="region of interest" description="Disordered" evidence="1">
    <location>
        <begin position="1"/>
        <end position="40"/>
    </location>
</feature>
<dbReference type="Proteomes" id="UP001341281">
    <property type="component" value="Chromosome 08"/>
</dbReference>
<organism evidence="2 3">
    <name type="scientific">Paspalum notatum var. saurae</name>
    <dbReference type="NCBI Taxonomy" id="547442"/>
    <lineage>
        <taxon>Eukaryota</taxon>
        <taxon>Viridiplantae</taxon>
        <taxon>Streptophyta</taxon>
        <taxon>Embryophyta</taxon>
        <taxon>Tracheophyta</taxon>
        <taxon>Spermatophyta</taxon>
        <taxon>Magnoliopsida</taxon>
        <taxon>Liliopsida</taxon>
        <taxon>Poales</taxon>
        <taxon>Poaceae</taxon>
        <taxon>PACMAD clade</taxon>
        <taxon>Panicoideae</taxon>
        <taxon>Andropogonodae</taxon>
        <taxon>Paspaleae</taxon>
        <taxon>Paspalinae</taxon>
        <taxon>Paspalum</taxon>
    </lineage>
</organism>
<dbReference type="EMBL" id="CP144752">
    <property type="protein sequence ID" value="WVZ90180.1"/>
    <property type="molecule type" value="Genomic_DNA"/>
</dbReference>
<protein>
    <submittedName>
        <fullName evidence="2">Uncharacterized protein</fullName>
    </submittedName>
</protein>
<name>A0AAQ3UDN9_PASNO</name>
<proteinExistence type="predicted"/>
<evidence type="ECO:0000313" key="3">
    <source>
        <dbReference type="Proteomes" id="UP001341281"/>
    </source>
</evidence>
<keyword evidence="3" id="KW-1185">Reference proteome</keyword>
<evidence type="ECO:0000256" key="1">
    <source>
        <dbReference type="SAM" id="MobiDB-lite"/>
    </source>
</evidence>
<feature type="compositionally biased region" description="Basic residues" evidence="1">
    <location>
        <begin position="21"/>
        <end position="31"/>
    </location>
</feature>
<accession>A0AAQ3UDN9</accession>
<dbReference type="AlphaFoldDB" id="A0AAQ3UDN9"/>
<sequence>MPFVERRNCRRRSSQGEGGTRRTRTPPRSRRQAVDRDATPRHAAVPAVLCILYPETCLTPQRQAKHDKLDDDLFFDGRR</sequence>